<organism evidence="1 2">
    <name type="scientific">Hanseniaspora valbyensis NRRL Y-1626</name>
    <dbReference type="NCBI Taxonomy" id="766949"/>
    <lineage>
        <taxon>Eukaryota</taxon>
        <taxon>Fungi</taxon>
        <taxon>Dikarya</taxon>
        <taxon>Ascomycota</taxon>
        <taxon>Saccharomycotina</taxon>
        <taxon>Saccharomycetes</taxon>
        <taxon>Saccharomycodales</taxon>
        <taxon>Saccharomycodaceae</taxon>
        <taxon>Hanseniaspora</taxon>
    </lineage>
</organism>
<reference evidence="2" key="1">
    <citation type="journal article" date="2016" name="Proc. Natl. Acad. Sci. U.S.A.">
        <title>Comparative genomics of biotechnologically important yeasts.</title>
        <authorList>
            <person name="Riley R."/>
            <person name="Haridas S."/>
            <person name="Wolfe K.H."/>
            <person name="Lopes M.R."/>
            <person name="Hittinger C.T."/>
            <person name="Goeker M."/>
            <person name="Salamov A.A."/>
            <person name="Wisecaver J.H."/>
            <person name="Long T.M."/>
            <person name="Calvey C.H."/>
            <person name="Aerts A.L."/>
            <person name="Barry K.W."/>
            <person name="Choi C."/>
            <person name="Clum A."/>
            <person name="Coughlan A.Y."/>
            <person name="Deshpande S."/>
            <person name="Douglass A.P."/>
            <person name="Hanson S.J."/>
            <person name="Klenk H.-P."/>
            <person name="LaButti K.M."/>
            <person name="Lapidus A."/>
            <person name="Lindquist E.A."/>
            <person name="Lipzen A.M."/>
            <person name="Meier-Kolthoff J.P."/>
            <person name="Ohm R.A."/>
            <person name="Otillar R.P."/>
            <person name="Pangilinan J.L."/>
            <person name="Peng Y."/>
            <person name="Rokas A."/>
            <person name="Rosa C.A."/>
            <person name="Scheuner C."/>
            <person name="Sibirny A.A."/>
            <person name="Slot J.C."/>
            <person name="Stielow J.B."/>
            <person name="Sun H."/>
            <person name="Kurtzman C.P."/>
            <person name="Blackwell M."/>
            <person name="Grigoriev I.V."/>
            <person name="Jeffries T.W."/>
        </authorList>
    </citation>
    <scope>NUCLEOTIDE SEQUENCE [LARGE SCALE GENOMIC DNA]</scope>
    <source>
        <strain evidence="2">NRRL Y-1626</strain>
    </source>
</reference>
<name>A0A1B7THY9_9ASCO</name>
<evidence type="ECO:0000313" key="2">
    <source>
        <dbReference type="Proteomes" id="UP000092321"/>
    </source>
</evidence>
<dbReference type="EMBL" id="LXPE01000004">
    <property type="protein sequence ID" value="OBA28343.1"/>
    <property type="molecule type" value="Genomic_DNA"/>
</dbReference>
<dbReference type="AlphaFoldDB" id="A0A1B7THY9"/>
<protein>
    <submittedName>
        <fullName evidence="1">Uncharacterized protein</fullName>
    </submittedName>
</protein>
<keyword evidence="2" id="KW-1185">Reference proteome</keyword>
<accession>A0A1B7THY9</accession>
<dbReference type="OrthoDB" id="3970779at2759"/>
<proteinExistence type="predicted"/>
<sequence length="195" mass="21420">MATNRKLEQLKKANKLIERTSPLHGLPALKHAQVKSLSSENYMAECNKTLTSLLQCWSVYEIPNAMSQSPAVAYQTGNAIFDETVTKNNGNVGKSQLVQGGNNQARANKCTELMNELIHCVDGKYNLRSDQNSSMGVGIKKHNNVRDNINKSTEEQNALKGSKDSVGDLNTVVKRLYTRITGNVGGLNKGKAERE</sequence>
<comment type="caution">
    <text evidence="1">The sequence shown here is derived from an EMBL/GenBank/DDBJ whole genome shotgun (WGS) entry which is preliminary data.</text>
</comment>
<dbReference type="Proteomes" id="UP000092321">
    <property type="component" value="Unassembled WGS sequence"/>
</dbReference>
<evidence type="ECO:0000313" key="1">
    <source>
        <dbReference type="EMBL" id="OBA28343.1"/>
    </source>
</evidence>
<gene>
    <name evidence="1" type="ORF">HANVADRAFT_61296</name>
</gene>